<reference evidence="2" key="1">
    <citation type="submission" date="2023-10" db="EMBL/GenBank/DDBJ databases">
        <authorList>
            <person name="Chen Y."/>
            <person name="Shah S."/>
            <person name="Dougan E. K."/>
            <person name="Thang M."/>
            <person name="Chan C."/>
        </authorList>
    </citation>
    <scope>NUCLEOTIDE SEQUENCE [LARGE SCALE GENOMIC DNA]</scope>
</reference>
<dbReference type="InterPro" id="IPR036956">
    <property type="entry name" value="Impact_N_sf"/>
</dbReference>
<keyword evidence="3" id="KW-1185">Reference proteome</keyword>
<comment type="caution">
    <text evidence="2">The sequence shown here is derived from an EMBL/GenBank/DDBJ whole genome shotgun (WGS) entry which is preliminary data.</text>
</comment>
<dbReference type="Proteomes" id="UP001189429">
    <property type="component" value="Unassembled WGS sequence"/>
</dbReference>
<organism evidence="2 3">
    <name type="scientific">Prorocentrum cordatum</name>
    <dbReference type="NCBI Taxonomy" id="2364126"/>
    <lineage>
        <taxon>Eukaryota</taxon>
        <taxon>Sar</taxon>
        <taxon>Alveolata</taxon>
        <taxon>Dinophyceae</taxon>
        <taxon>Prorocentrales</taxon>
        <taxon>Prorocentraceae</taxon>
        <taxon>Prorocentrum</taxon>
    </lineage>
</organism>
<dbReference type="InterPro" id="IPR001498">
    <property type="entry name" value="Impact_N"/>
</dbReference>
<dbReference type="Pfam" id="PF01205">
    <property type="entry name" value="Impact_N"/>
    <property type="match status" value="1"/>
</dbReference>
<feature type="domain" description="Impact N-terminal" evidence="1">
    <location>
        <begin position="6"/>
        <end position="99"/>
    </location>
</feature>
<sequence length="127" mass="13727">RREVRGCTFQAHVCTVASQADVDQVLAAFARAEAFKTVCSWSYAFRLAPTEVSEEGGEGAGRAALEDAEDGLDEGTGQRILGVLQRLGVEGLMLLVSRWQDYGASPGLELLGTELYSIVTERCKDQT</sequence>
<evidence type="ECO:0000313" key="3">
    <source>
        <dbReference type="Proteomes" id="UP001189429"/>
    </source>
</evidence>
<feature type="non-terminal residue" evidence="2">
    <location>
        <position position="1"/>
    </location>
</feature>
<evidence type="ECO:0000259" key="1">
    <source>
        <dbReference type="Pfam" id="PF01205"/>
    </source>
</evidence>
<dbReference type="EMBL" id="CAUYUJ010009929">
    <property type="protein sequence ID" value="CAK0828074.1"/>
    <property type="molecule type" value="Genomic_DNA"/>
</dbReference>
<accession>A0ABN9S870</accession>
<protein>
    <recommendedName>
        <fullName evidence="1">Impact N-terminal domain-containing protein</fullName>
    </recommendedName>
</protein>
<name>A0ABN9S870_9DINO</name>
<gene>
    <name evidence="2" type="ORF">PCOR1329_LOCUS27418</name>
</gene>
<dbReference type="SUPFAM" id="SSF54211">
    <property type="entry name" value="Ribosomal protein S5 domain 2-like"/>
    <property type="match status" value="1"/>
</dbReference>
<dbReference type="InterPro" id="IPR020568">
    <property type="entry name" value="Ribosomal_Su5_D2-typ_SF"/>
</dbReference>
<dbReference type="Gene3D" id="3.30.230.30">
    <property type="entry name" value="Impact, N-terminal domain"/>
    <property type="match status" value="1"/>
</dbReference>
<evidence type="ECO:0000313" key="2">
    <source>
        <dbReference type="EMBL" id="CAK0828074.1"/>
    </source>
</evidence>
<proteinExistence type="predicted"/>